<name>A0A7N2L093_QUELO</name>
<feature type="compositionally biased region" description="Polar residues" evidence="1">
    <location>
        <begin position="279"/>
        <end position="295"/>
    </location>
</feature>
<evidence type="ECO:0000313" key="2">
    <source>
        <dbReference type="EnsemblPlants" id="QL02p087685:mrna:CDS:1"/>
    </source>
</evidence>
<dbReference type="Gramene" id="QL02p087685:mrna">
    <property type="protein sequence ID" value="QL02p087685:mrna:CDS:1"/>
    <property type="gene ID" value="QL02p087685"/>
</dbReference>
<feature type="region of interest" description="Disordered" evidence="1">
    <location>
        <begin position="247"/>
        <end position="295"/>
    </location>
</feature>
<proteinExistence type="predicted"/>
<keyword evidence="3" id="KW-1185">Reference proteome</keyword>
<evidence type="ECO:0000256" key="1">
    <source>
        <dbReference type="SAM" id="MobiDB-lite"/>
    </source>
</evidence>
<dbReference type="EnsemblPlants" id="QL02p087685:mrna">
    <property type="protein sequence ID" value="QL02p087685:mrna:CDS:1"/>
    <property type="gene ID" value="QL02p087685"/>
</dbReference>
<evidence type="ECO:0000313" key="3">
    <source>
        <dbReference type="Proteomes" id="UP000594261"/>
    </source>
</evidence>
<sequence length="295" mass="33094">MAEKLFIFLIHSDGIIKHGENGVYYEGPPPSMLPLSRGVTFEDLCDRVASTLHINREDSKLTIWCRFPFQCHPHPVTYQQVLVADDNGVNAIFDMLDRQYGFVGAELYVGVEPIRSHRDVFPIRYANKGPSASFNYSHGGHFHDPYATHIGHYSQDAAHSPINIGGTNYHSPYTHVATEDHHVPSRPISNSDADYDNPTEHVTQETTCFEFEAQYDQTASQRVANDPNDTHRIAATTENAVHTLSERMRTMDSDDQLDDDEVLDDIGDEQEPPNEGNHESSPTMGVHQPSSLSFS</sequence>
<protein>
    <submittedName>
        <fullName evidence="2">Uncharacterized protein</fullName>
    </submittedName>
</protein>
<organism evidence="2 3">
    <name type="scientific">Quercus lobata</name>
    <name type="common">Valley oak</name>
    <dbReference type="NCBI Taxonomy" id="97700"/>
    <lineage>
        <taxon>Eukaryota</taxon>
        <taxon>Viridiplantae</taxon>
        <taxon>Streptophyta</taxon>
        <taxon>Embryophyta</taxon>
        <taxon>Tracheophyta</taxon>
        <taxon>Spermatophyta</taxon>
        <taxon>Magnoliopsida</taxon>
        <taxon>eudicotyledons</taxon>
        <taxon>Gunneridae</taxon>
        <taxon>Pentapetalae</taxon>
        <taxon>rosids</taxon>
        <taxon>fabids</taxon>
        <taxon>Fagales</taxon>
        <taxon>Fagaceae</taxon>
        <taxon>Quercus</taxon>
    </lineage>
</organism>
<dbReference type="InParanoid" id="A0A7N2L093"/>
<dbReference type="AlphaFoldDB" id="A0A7N2L093"/>
<reference evidence="3" key="1">
    <citation type="journal article" date="2016" name="G3 (Bethesda)">
        <title>First Draft Assembly and Annotation of the Genome of a California Endemic Oak Quercus lobata Nee (Fagaceae).</title>
        <authorList>
            <person name="Sork V.L."/>
            <person name="Fitz-Gibbon S.T."/>
            <person name="Puiu D."/>
            <person name="Crepeau M."/>
            <person name="Gugger P.F."/>
            <person name="Sherman R."/>
            <person name="Stevens K."/>
            <person name="Langley C.H."/>
            <person name="Pellegrini M."/>
            <person name="Salzberg S.L."/>
        </authorList>
    </citation>
    <scope>NUCLEOTIDE SEQUENCE [LARGE SCALE GENOMIC DNA]</scope>
    <source>
        <strain evidence="3">cv. SW786</strain>
    </source>
</reference>
<feature type="compositionally biased region" description="Acidic residues" evidence="1">
    <location>
        <begin position="253"/>
        <end position="272"/>
    </location>
</feature>
<dbReference type="Proteomes" id="UP000594261">
    <property type="component" value="Chromosome 2"/>
</dbReference>
<reference evidence="2" key="2">
    <citation type="submission" date="2021-01" db="UniProtKB">
        <authorList>
            <consortium name="EnsemblPlants"/>
        </authorList>
    </citation>
    <scope>IDENTIFICATION</scope>
</reference>
<accession>A0A7N2L093</accession>